<dbReference type="RefSeq" id="WP_114117526.1">
    <property type="nucleotide sequence ID" value="NZ_BMHU01000003.1"/>
</dbReference>
<dbReference type="Pfam" id="PF10990">
    <property type="entry name" value="DUF2809"/>
    <property type="match status" value="1"/>
</dbReference>
<accession>A0A367Y4F2</accession>
<gene>
    <name evidence="2" type="ORF">DTO57_07090</name>
</gene>
<evidence type="ECO:0000313" key="2">
    <source>
        <dbReference type="EMBL" id="RCK59912.1"/>
    </source>
</evidence>
<feature type="transmembrane region" description="Helical" evidence="1">
    <location>
        <begin position="93"/>
        <end position="111"/>
    </location>
</feature>
<feature type="transmembrane region" description="Helical" evidence="1">
    <location>
        <begin position="54"/>
        <end position="73"/>
    </location>
</feature>
<keyword evidence="1" id="KW-0472">Membrane</keyword>
<dbReference type="EMBL" id="QORO01000002">
    <property type="protein sequence ID" value="RCK59912.1"/>
    <property type="molecule type" value="Genomic_DNA"/>
</dbReference>
<keyword evidence="1" id="KW-0812">Transmembrane</keyword>
<evidence type="ECO:0000256" key="1">
    <source>
        <dbReference type="SAM" id="Phobius"/>
    </source>
</evidence>
<dbReference type="InterPro" id="IPR021257">
    <property type="entry name" value="DUF2809"/>
</dbReference>
<dbReference type="Proteomes" id="UP000253508">
    <property type="component" value="Unassembled WGS sequence"/>
</dbReference>
<organism evidence="2 3">
    <name type="scientific">Microbacterium sorbitolivorans</name>
    <dbReference type="NCBI Taxonomy" id="1867410"/>
    <lineage>
        <taxon>Bacteria</taxon>
        <taxon>Bacillati</taxon>
        <taxon>Actinomycetota</taxon>
        <taxon>Actinomycetes</taxon>
        <taxon>Micrococcales</taxon>
        <taxon>Microbacteriaceae</taxon>
        <taxon>Microbacterium</taxon>
    </lineage>
</organism>
<keyword evidence="3" id="KW-1185">Reference proteome</keyword>
<evidence type="ECO:0000313" key="3">
    <source>
        <dbReference type="Proteomes" id="UP000253508"/>
    </source>
</evidence>
<proteinExistence type="predicted"/>
<feature type="transmembrane region" description="Helical" evidence="1">
    <location>
        <begin position="32"/>
        <end position="49"/>
    </location>
</feature>
<protein>
    <submittedName>
        <fullName evidence="2">DUF2809 domain-containing protein</fullName>
    </submittedName>
</protein>
<sequence>MRRILLAAAAIVTITVGLGVHAIGSGFAADAAGDALYAILIYLLAAFALRRGAWILALAWCVGVEFFQLTGWPAAWGSPWTLVFGSGFAWTDLVFYAVGVALAAGVDRVLLARRVRRDSGDRRAV</sequence>
<dbReference type="OrthoDB" id="3874273at2"/>
<reference evidence="2 3" key="1">
    <citation type="submission" date="2018-07" db="EMBL/GenBank/DDBJ databases">
        <title>Microbacterium endoborsara sp. nov., a novel actinobacterium isolated from Borszczowia aralocaspica.</title>
        <authorList>
            <person name="An D."/>
        </authorList>
    </citation>
    <scope>NUCLEOTIDE SEQUENCE [LARGE SCALE GENOMIC DNA]</scope>
    <source>
        <strain evidence="2 3">C1.15228</strain>
    </source>
</reference>
<dbReference type="AlphaFoldDB" id="A0A367Y4F2"/>
<keyword evidence="1" id="KW-1133">Transmembrane helix</keyword>
<name>A0A367Y4F2_9MICO</name>
<comment type="caution">
    <text evidence="2">The sequence shown here is derived from an EMBL/GenBank/DDBJ whole genome shotgun (WGS) entry which is preliminary data.</text>
</comment>